<dbReference type="EMBL" id="CAJOBF010019228">
    <property type="protein sequence ID" value="CAF4374446.1"/>
    <property type="molecule type" value="Genomic_DNA"/>
</dbReference>
<accession>A0A820MM85</accession>
<evidence type="ECO:0000256" key="1">
    <source>
        <dbReference type="SAM" id="MobiDB-lite"/>
    </source>
</evidence>
<feature type="region of interest" description="Disordered" evidence="1">
    <location>
        <begin position="1"/>
        <end position="22"/>
    </location>
</feature>
<dbReference type="AlphaFoldDB" id="A0A820MM85"/>
<reference evidence="2" key="1">
    <citation type="submission" date="2021-02" db="EMBL/GenBank/DDBJ databases">
        <authorList>
            <person name="Nowell W R."/>
        </authorList>
    </citation>
    <scope>NUCLEOTIDE SEQUENCE</scope>
</reference>
<name>A0A820MM85_9BILA</name>
<protein>
    <submittedName>
        <fullName evidence="2">Uncharacterized protein</fullName>
    </submittedName>
</protein>
<evidence type="ECO:0000313" key="3">
    <source>
        <dbReference type="Proteomes" id="UP000663842"/>
    </source>
</evidence>
<gene>
    <name evidence="2" type="ORF">UXM345_LOCUS37122</name>
</gene>
<feature type="non-terminal residue" evidence="2">
    <location>
        <position position="1"/>
    </location>
</feature>
<evidence type="ECO:0000313" key="2">
    <source>
        <dbReference type="EMBL" id="CAF4374446.1"/>
    </source>
</evidence>
<sequence length="22" mass="2496">SAQHFITMQNNCASRDSITSKR</sequence>
<comment type="caution">
    <text evidence="2">The sequence shown here is derived from an EMBL/GenBank/DDBJ whole genome shotgun (WGS) entry which is preliminary data.</text>
</comment>
<proteinExistence type="predicted"/>
<organism evidence="2 3">
    <name type="scientific">Rotaria magnacalcarata</name>
    <dbReference type="NCBI Taxonomy" id="392030"/>
    <lineage>
        <taxon>Eukaryota</taxon>
        <taxon>Metazoa</taxon>
        <taxon>Spiralia</taxon>
        <taxon>Gnathifera</taxon>
        <taxon>Rotifera</taxon>
        <taxon>Eurotatoria</taxon>
        <taxon>Bdelloidea</taxon>
        <taxon>Philodinida</taxon>
        <taxon>Philodinidae</taxon>
        <taxon>Rotaria</taxon>
    </lineage>
</organism>
<dbReference type="Proteomes" id="UP000663842">
    <property type="component" value="Unassembled WGS sequence"/>
</dbReference>